<feature type="transmembrane region" description="Helical" evidence="1">
    <location>
        <begin position="39"/>
        <end position="60"/>
    </location>
</feature>
<sequence length="135" mass="16064">MNLDTSKNEKNEPTVSFRSDNVIMNFDEKDWNEKKAKGFIRYVFLFPFVLLIVWVGLNLVFKRNVLFLSNKMIVLITLVTLLSNLRMWLWREYQYSQKLKNKAISTLKVVVWGYIVPMIVFLAVIVTFEELFNVF</sequence>
<organism evidence="2 3">
    <name type="scientific">Fusibacter bizertensis</name>
    <dbReference type="NCBI Taxonomy" id="1488331"/>
    <lineage>
        <taxon>Bacteria</taxon>
        <taxon>Bacillati</taxon>
        <taxon>Bacillota</taxon>
        <taxon>Clostridia</taxon>
        <taxon>Eubacteriales</taxon>
        <taxon>Eubacteriales Family XII. Incertae Sedis</taxon>
        <taxon>Fusibacter</taxon>
    </lineage>
</organism>
<evidence type="ECO:0000313" key="2">
    <source>
        <dbReference type="EMBL" id="MDH8677393.1"/>
    </source>
</evidence>
<accession>A0ABT6NAF1</accession>
<keyword evidence="1" id="KW-0472">Membrane</keyword>
<feature type="transmembrane region" description="Helical" evidence="1">
    <location>
        <begin position="72"/>
        <end position="89"/>
    </location>
</feature>
<name>A0ABT6NAF1_9FIRM</name>
<evidence type="ECO:0000256" key="1">
    <source>
        <dbReference type="SAM" id="Phobius"/>
    </source>
</evidence>
<dbReference type="EMBL" id="JARYZI010000002">
    <property type="protein sequence ID" value="MDH8677393.1"/>
    <property type="molecule type" value="Genomic_DNA"/>
</dbReference>
<protein>
    <submittedName>
        <fullName evidence="2">Uncharacterized protein</fullName>
    </submittedName>
</protein>
<proteinExistence type="predicted"/>
<dbReference type="RefSeq" id="WP_281093205.1">
    <property type="nucleotide sequence ID" value="NZ_JARYZI010000002.1"/>
</dbReference>
<feature type="transmembrane region" description="Helical" evidence="1">
    <location>
        <begin position="109"/>
        <end position="128"/>
    </location>
</feature>
<evidence type="ECO:0000313" key="3">
    <source>
        <dbReference type="Proteomes" id="UP001158045"/>
    </source>
</evidence>
<reference evidence="2 3" key="1">
    <citation type="submission" date="2023-04" db="EMBL/GenBank/DDBJ databases">
        <title>Fusibacter bizertensis strain WBS, isolated from littoral bottom sediments of the Arctic seas - biochemical and genomic analysis.</title>
        <authorList>
            <person name="Brioukhanov A.L."/>
        </authorList>
    </citation>
    <scope>NUCLEOTIDE SEQUENCE [LARGE SCALE GENOMIC DNA]</scope>
    <source>
        <strain evidence="2 3">WBS</strain>
    </source>
</reference>
<comment type="caution">
    <text evidence="2">The sequence shown here is derived from an EMBL/GenBank/DDBJ whole genome shotgun (WGS) entry which is preliminary data.</text>
</comment>
<keyword evidence="1" id="KW-0812">Transmembrane</keyword>
<keyword evidence="1" id="KW-1133">Transmembrane helix</keyword>
<gene>
    <name evidence="2" type="ORF">QE109_04495</name>
</gene>
<keyword evidence="3" id="KW-1185">Reference proteome</keyword>
<dbReference type="Proteomes" id="UP001158045">
    <property type="component" value="Unassembled WGS sequence"/>
</dbReference>